<dbReference type="EMBL" id="CP042652">
    <property type="protein sequence ID" value="QKE27447.1"/>
    <property type="molecule type" value="Genomic_DNA"/>
</dbReference>
<dbReference type="KEGG" id="paco:AACT_0218"/>
<evidence type="ECO:0000313" key="3">
    <source>
        <dbReference type="Proteomes" id="UP000503483"/>
    </source>
</evidence>
<protein>
    <submittedName>
        <fullName evidence="2">Nucleotidyltransferase domain-containing protein</fullName>
    </submittedName>
</protein>
<sequence>MSINDIYEKLRLIKPILSNDGINILGVFGSYARGDYTNNSDIDILYEIKDIKEFMEKYKGFSAFSKLADTKEFLKKELNKEVDFVDKDSLNEIGKEFILKEVKYV</sequence>
<keyword evidence="2" id="KW-0808">Transferase</keyword>
<dbReference type="SUPFAM" id="SSF81301">
    <property type="entry name" value="Nucleotidyltransferase"/>
    <property type="match status" value="1"/>
</dbReference>
<dbReference type="RefSeq" id="WP_172124177.1">
    <property type="nucleotide sequence ID" value="NZ_CP042652.1"/>
</dbReference>
<accession>A0A6M8ESR0</accession>
<dbReference type="Proteomes" id="UP000503483">
    <property type="component" value="Chromosome"/>
</dbReference>
<proteinExistence type="predicted"/>
<name>A0A6M8ESR0_9BACT</name>
<keyword evidence="3" id="KW-1185">Reference proteome</keyword>
<dbReference type="Pfam" id="PF01909">
    <property type="entry name" value="NTP_transf_2"/>
    <property type="match status" value="1"/>
</dbReference>
<reference evidence="2 3" key="1">
    <citation type="submission" date="2019-08" db="EMBL/GenBank/DDBJ databases">
        <title>Complete genome sequence of Arcobacter acticola.</title>
        <authorList>
            <person name="Miller W."/>
        </authorList>
    </citation>
    <scope>NUCLEOTIDE SEQUENCE [LARGE SCALE GENOMIC DNA]</scope>
    <source>
        <strain evidence="2 3">KCTC 52212</strain>
    </source>
</reference>
<evidence type="ECO:0000259" key="1">
    <source>
        <dbReference type="Pfam" id="PF01909"/>
    </source>
</evidence>
<dbReference type="Gene3D" id="3.30.460.10">
    <property type="entry name" value="Beta Polymerase, domain 2"/>
    <property type="match status" value="1"/>
</dbReference>
<dbReference type="InterPro" id="IPR043519">
    <property type="entry name" value="NT_sf"/>
</dbReference>
<evidence type="ECO:0000313" key="2">
    <source>
        <dbReference type="EMBL" id="QKE27447.1"/>
    </source>
</evidence>
<gene>
    <name evidence="2" type="ORF">AACT_0218</name>
</gene>
<feature type="domain" description="Polymerase nucleotidyl transferase" evidence="1">
    <location>
        <begin position="22"/>
        <end position="98"/>
    </location>
</feature>
<dbReference type="CDD" id="cd05403">
    <property type="entry name" value="NT_KNTase_like"/>
    <property type="match status" value="1"/>
</dbReference>
<dbReference type="InterPro" id="IPR002934">
    <property type="entry name" value="Polymerase_NTP_transf_dom"/>
</dbReference>
<dbReference type="AlphaFoldDB" id="A0A6M8ESR0"/>
<organism evidence="2 3">
    <name type="scientific">Arcobacter acticola</name>
    <dbReference type="NCBI Taxonomy" id="1849015"/>
    <lineage>
        <taxon>Bacteria</taxon>
        <taxon>Pseudomonadati</taxon>
        <taxon>Campylobacterota</taxon>
        <taxon>Epsilonproteobacteria</taxon>
        <taxon>Campylobacterales</taxon>
        <taxon>Arcobacteraceae</taxon>
        <taxon>Arcobacter</taxon>
    </lineage>
</organism>
<dbReference type="GO" id="GO:0016779">
    <property type="term" value="F:nucleotidyltransferase activity"/>
    <property type="evidence" value="ECO:0007669"/>
    <property type="project" value="InterPro"/>
</dbReference>